<evidence type="ECO:0000256" key="7">
    <source>
        <dbReference type="RuleBase" id="RU365090"/>
    </source>
</evidence>
<dbReference type="Gene3D" id="2.170.190.11">
    <property type="entry name" value="Molybdopterin biosynthesis moea protein, domain 3"/>
    <property type="match status" value="1"/>
</dbReference>
<feature type="domain" description="MoaB/Mog" evidence="9">
    <location>
        <begin position="255"/>
        <end position="391"/>
    </location>
</feature>
<proteinExistence type="inferred from homology"/>
<evidence type="ECO:0000313" key="11">
    <source>
        <dbReference type="Proteomes" id="UP000462152"/>
    </source>
</evidence>
<dbReference type="Pfam" id="PF00994">
    <property type="entry name" value="MoCF_biosynth"/>
    <property type="match status" value="1"/>
</dbReference>
<dbReference type="SUPFAM" id="SSF53218">
    <property type="entry name" value="Molybdenum cofactor biosynthesis proteins"/>
    <property type="match status" value="1"/>
</dbReference>
<keyword evidence="7" id="KW-0479">Metal-binding</keyword>
<dbReference type="Gene3D" id="2.40.340.10">
    <property type="entry name" value="MoeA, C-terminal, domain IV"/>
    <property type="match status" value="1"/>
</dbReference>
<comment type="similarity">
    <text evidence="3 7">Belongs to the MoeA family.</text>
</comment>
<dbReference type="GO" id="GO:0005829">
    <property type="term" value="C:cytosol"/>
    <property type="evidence" value="ECO:0007669"/>
    <property type="project" value="TreeGrafter"/>
</dbReference>
<keyword evidence="11" id="KW-1185">Reference proteome</keyword>
<dbReference type="EMBL" id="WOGT01000001">
    <property type="protein sequence ID" value="MUN53750.1"/>
    <property type="molecule type" value="Genomic_DNA"/>
</dbReference>
<evidence type="ECO:0000256" key="8">
    <source>
        <dbReference type="SAM" id="MobiDB-lite"/>
    </source>
</evidence>
<dbReference type="AlphaFoldDB" id="A0A7K1LF65"/>
<evidence type="ECO:0000256" key="5">
    <source>
        <dbReference type="ARBA" id="ARBA00023150"/>
    </source>
</evidence>
<dbReference type="Gene3D" id="3.90.105.10">
    <property type="entry name" value="Molybdopterin biosynthesis moea protein, domain 2"/>
    <property type="match status" value="1"/>
</dbReference>
<evidence type="ECO:0000256" key="2">
    <source>
        <dbReference type="ARBA" id="ARBA00005046"/>
    </source>
</evidence>
<dbReference type="SMART" id="SM00852">
    <property type="entry name" value="MoCF_biosynth"/>
    <property type="match status" value="1"/>
</dbReference>
<dbReference type="InterPro" id="IPR036688">
    <property type="entry name" value="MoeA_C_domain_IV_sf"/>
</dbReference>
<evidence type="ECO:0000256" key="1">
    <source>
        <dbReference type="ARBA" id="ARBA00002901"/>
    </source>
</evidence>
<dbReference type="UniPathway" id="UPA00344"/>
<dbReference type="Pfam" id="PF03454">
    <property type="entry name" value="MoeA_C"/>
    <property type="match status" value="1"/>
</dbReference>
<gene>
    <name evidence="10" type="ORF">GMA10_00660</name>
</gene>
<protein>
    <recommendedName>
        <fullName evidence="7">Molybdopterin molybdenumtransferase</fullName>
        <ecNumber evidence="7">2.10.1.1</ecNumber>
    </recommendedName>
</protein>
<keyword evidence="5 7" id="KW-0501">Molybdenum cofactor biosynthesis</keyword>
<evidence type="ECO:0000256" key="3">
    <source>
        <dbReference type="ARBA" id="ARBA00010763"/>
    </source>
</evidence>
<dbReference type="SUPFAM" id="SSF63882">
    <property type="entry name" value="MoeA N-terminal region -like"/>
    <property type="match status" value="1"/>
</dbReference>
<dbReference type="GO" id="GO:0006777">
    <property type="term" value="P:Mo-molybdopterin cofactor biosynthetic process"/>
    <property type="evidence" value="ECO:0007669"/>
    <property type="project" value="UniProtKB-UniRule"/>
</dbReference>
<dbReference type="Pfam" id="PF03453">
    <property type="entry name" value="MoeA_N"/>
    <property type="match status" value="1"/>
</dbReference>
<evidence type="ECO:0000313" key="10">
    <source>
        <dbReference type="EMBL" id="MUN53750.1"/>
    </source>
</evidence>
<dbReference type="InterPro" id="IPR036425">
    <property type="entry name" value="MoaB/Mog-like_dom_sf"/>
</dbReference>
<dbReference type="InterPro" id="IPR036135">
    <property type="entry name" value="MoeA_linker/N_sf"/>
</dbReference>
<keyword evidence="7 10" id="KW-0808">Transferase</keyword>
<dbReference type="CDD" id="cd00887">
    <property type="entry name" value="MoeA"/>
    <property type="match status" value="1"/>
</dbReference>
<organism evidence="10 11">
    <name type="scientific">Rothia koreensis</name>
    <dbReference type="NCBI Taxonomy" id="592378"/>
    <lineage>
        <taxon>Bacteria</taxon>
        <taxon>Bacillati</taxon>
        <taxon>Actinomycetota</taxon>
        <taxon>Actinomycetes</taxon>
        <taxon>Micrococcales</taxon>
        <taxon>Micrococcaceae</taxon>
        <taxon>Rothia</taxon>
    </lineage>
</organism>
<dbReference type="Gene3D" id="3.40.980.10">
    <property type="entry name" value="MoaB/Mog-like domain"/>
    <property type="match status" value="1"/>
</dbReference>
<dbReference type="InterPro" id="IPR038987">
    <property type="entry name" value="MoeA-like"/>
</dbReference>
<accession>A0A7K1LF65</accession>
<keyword evidence="7" id="KW-0460">Magnesium</keyword>
<name>A0A7K1LF65_9MICC</name>
<dbReference type="InterPro" id="IPR005110">
    <property type="entry name" value="MoeA_linker/N"/>
</dbReference>
<evidence type="ECO:0000259" key="9">
    <source>
        <dbReference type="SMART" id="SM00852"/>
    </source>
</evidence>
<dbReference type="PANTHER" id="PTHR10192:SF5">
    <property type="entry name" value="GEPHYRIN"/>
    <property type="match status" value="1"/>
</dbReference>
<comment type="catalytic activity">
    <reaction evidence="6">
        <text>adenylyl-molybdopterin + molybdate = Mo-molybdopterin + AMP + H(+)</text>
        <dbReference type="Rhea" id="RHEA:35047"/>
        <dbReference type="ChEBI" id="CHEBI:15378"/>
        <dbReference type="ChEBI" id="CHEBI:36264"/>
        <dbReference type="ChEBI" id="CHEBI:62727"/>
        <dbReference type="ChEBI" id="CHEBI:71302"/>
        <dbReference type="ChEBI" id="CHEBI:456215"/>
        <dbReference type="EC" id="2.10.1.1"/>
    </reaction>
</comment>
<dbReference type="Proteomes" id="UP000462152">
    <property type="component" value="Unassembled WGS sequence"/>
</dbReference>
<dbReference type="GO" id="GO:0061599">
    <property type="term" value="F:molybdopterin molybdotransferase activity"/>
    <property type="evidence" value="ECO:0007669"/>
    <property type="project" value="UniProtKB-UniRule"/>
</dbReference>
<dbReference type="InterPro" id="IPR005111">
    <property type="entry name" value="MoeA_C_domain_IV"/>
</dbReference>
<comment type="pathway">
    <text evidence="2 7">Cofactor biosynthesis; molybdopterin biosynthesis.</text>
</comment>
<dbReference type="InterPro" id="IPR001453">
    <property type="entry name" value="MoaB/Mog_dom"/>
</dbReference>
<comment type="cofactor">
    <cofactor evidence="7">
        <name>Mg(2+)</name>
        <dbReference type="ChEBI" id="CHEBI:18420"/>
    </cofactor>
</comment>
<feature type="compositionally biased region" description="Basic and acidic residues" evidence="8">
    <location>
        <begin position="39"/>
        <end position="48"/>
    </location>
</feature>
<evidence type="ECO:0000256" key="6">
    <source>
        <dbReference type="ARBA" id="ARBA00047317"/>
    </source>
</evidence>
<evidence type="ECO:0000256" key="4">
    <source>
        <dbReference type="ARBA" id="ARBA00022505"/>
    </source>
</evidence>
<dbReference type="SUPFAM" id="SSF63867">
    <property type="entry name" value="MoeA C-terminal domain-like"/>
    <property type="match status" value="1"/>
</dbReference>
<dbReference type="GO" id="GO:0046872">
    <property type="term" value="F:metal ion binding"/>
    <property type="evidence" value="ECO:0007669"/>
    <property type="project" value="UniProtKB-UniRule"/>
</dbReference>
<sequence length="469" mass="50404">MATAHVGSASRPRPGSLHGTRGISVRDVPAQTPLPRGRRASDRLEQGHRHVGRRRIAGLRRRDRRTLLRESNVRRDWTTVREDLYELAGEIGRSLDRPENLRLEDALGTTTSAPIVSPIPVPHFESSAMDGYAVAGPGPWRLVSDPVRSSGERNIHRRSGSIGVGEAWPVLTGSVLPQGTEGVVRIEHAETRGTTVRSLPDHPYNPGRDMRRRGEEMERGAELVAAGTVLGPRHVALLAACGIDVVSARRPMSVSMAFTGNEVIDSGVPQPGEVRDAFSAQFPHLLRGWGADISERTRLHDDHDVIREWISWASGDLVILTGGSGSSSQDFVRQILEDMCTELVATSIAVRPGHPTIVGRLPGDRLVLGLPGNPLAAHTSLYGLAPVALAGFLGRTMPRLRTAVLGRDVPPSRKAVTTLAPCVLDDDVARPCAGTRSHMLSGLAAADVLAVIPPEGATDGQRIDCLPLD</sequence>
<dbReference type="PANTHER" id="PTHR10192">
    <property type="entry name" value="MOLYBDOPTERIN BIOSYNTHESIS PROTEIN"/>
    <property type="match status" value="1"/>
</dbReference>
<dbReference type="EC" id="2.10.1.1" evidence="7"/>
<keyword evidence="4 7" id="KW-0500">Molybdenum</keyword>
<comment type="caution">
    <text evidence="10">The sequence shown here is derived from an EMBL/GenBank/DDBJ whole genome shotgun (WGS) entry which is preliminary data.</text>
</comment>
<feature type="region of interest" description="Disordered" evidence="8">
    <location>
        <begin position="1"/>
        <end position="54"/>
    </location>
</feature>
<comment type="function">
    <text evidence="1 7">Catalyzes the insertion of molybdate into adenylated molybdopterin with the concomitant release of AMP.</text>
</comment>
<reference evidence="10 11" key="1">
    <citation type="submission" date="2019-12" db="EMBL/GenBank/DDBJ databases">
        <authorList>
            <person name="Li J."/>
            <person name="Shi Y."/>
            <person name="Xu G."/>
            <person name="Xiao D."/>
            <person name="Ran X."/>
        </authorList>
    </citation>
    <scope>NUCLEOTIDE SEQUENCE [LARGE SCALE GENOMIC DNA]</scope>
    <source>
        <strain evidence="10 11">JCM 15915</strain>
    </source>
</reference>